<reference evidence="1 2" key="1">
    <citation type="submission" date="2018-03" db="EMBL/GenBank/DDBJ databases">
        <title>Genomic Encyclopedia of Archaeal and Bacterial Type Strains, Phase II (KMG-II): from individual species to whole genera.</title>
        <authorList>
            <person name="Goeker M."/>
        </authorList>
    </citation>
    <scope>NUCLEOTIDE SEQUENCE [LARGE SCALE GENOMIC DNA]</scope>
    <source>
        <strain evidence="1 2">DSM 44720</strain>
    </source>
</reference>
<comment type="caution">
    <text evidence="1">The sequence shown here is derived from an EMBL/GenBank/DDBJ whole genome shotgun (WGS) entry which is preliminary data.</text>
</comment>
<evidence type="ECO:0000313" key="2">
    <source>
        <dbReference type="Proteomes" id="UP000239494"/>
    </source>
</evidence>
<gene>
    <name evidence="1" type="ORF">CLV43_109239</name>
</gene>
<organism evidence="1 2">
    <name type="scientific">Umezawaea tangerina</name>
    <dbReference type="NCBI Taxonomy" id="84725"/>
    <lineage>
        <taxon>Bacteria</taxon>
        <taxon>Bacillati</taxon>
        <taxon>Actinomycetota</taxon>
        <taxon>Actinomycetes</taxon>
        <taxon>Pseudonocardiales</taxon>
        <taxon>Pseudonocardiaceae</taxon>
        <taxon>Umezawaea</taxon>
    </lineage>
</organism>
<protein>
    <recommendedName>
        <fullName evidence="3">CorA-like Mg2+ transporter protein</fullName>
    </recommendedName>
</protein>
<evidence type="ECO:0008006" key="3">
    <source>
        <dbReference type="Google" id="ProtNLM"/>
    </source>
</evidence>
<dbReference type="AlphaFoldDB" id="A0A2T0SX97"/>
<proteinExistence type="predicted"/>
<evidence type="ECO:0000313" key="1">
    <source>
        <dbReference type="EMBL" id="PRY38019.1"/>
    </source>
</evidence>
<sequence>MNRLSTDENSQQDLFSGLADLRQRDGRLHLTTSLLISHEALQDELAQRLPGLTWNKEHVGELRGHQDSKALSRAIEPLFNDIADRKRGLFVEDFLIDTESIVPRDGYGPNVCDIIDIEMPDRVSWSTEGRDLRADLDRHVRFESVRCRAFWVAHSNLSLSYHLSFELTYQHSASHYYALSLLQKVFFPTEGTSAMYESDEASPVATSRRDRQSVARSLPEYVRHRFQLDSVDLFDTIRTTAKTKVTATGDPQLSKTFFDPERVTATDAADSNTTCVTVLEDPYFFRLLDQDIRERLTDLDAVDPVPTEDGVLVYRREVLDRCHPDHLAYYFLSGYFQNIIDFFRQDLSEIQDSTDPIYPPSGVQDDSGYFIVYATPASLYEVVSRSRSLNAGRGWIGTCPYLFLVHLMTLHNEDLVRRYENQVRELIRHLDDVGLLDPGDRLGRWRGDETFDRFRRFRLTTFQEVQRHRYFNVLRYDTERAFYESIEEVRGIRQREEYWAEVVADLERTVDDLRDARQRHVDGRRNKLLGAVTVIGVLQVAFQGLDFAFEMNAAKIGWAAALTSGAVVLATRVFLSKRGSEP</sequence>
<name>A0A2T0SX97_9PSEU</name>
<dbReference type="EMBL" id="PVTF01000009">
    <property type="protein sequence ID" value="PRY38019.1"/>
    <property type="molecule type" value="Genomic_DNA"/>
</dbReference>
<dbReference type="Proteomes" id="UP000239494">
    <property type="component" value="Unassembled WGS sequence"/>
</dbReference>
<keyword evidence="2" id="KW-1185">Reference proteome</keyword>
<accession>A0A2T0SX97</accession>